<feature type="region of interest" description="Disordered" evidence="1">
    <location>
        <begin position="56"/>
        <end position="80"/>
    </location>
</feature>
<name>A0AAV7GS66_DENCH</name>
<gene>
    <name evidence="2" type="ORF">IEQ34_007095</name>
</gene>
<reference evidence="2 3" key="1">
    <citation type="journal article" date="2021" name="Hortic Res">
        <title>Chromosome-scale assembly of the Dendrobium chrysotoxum genome enhances the understanding of orchid evolution.</title>
        <authorList>
            <person name="Zhang Y."/>
            <person name="Zhang G.Q."/>
            <person name="Zhang D."/>
            <person name="Liu X.D."/>
            <person name="Xu X.Y."/>
            <person name="Sun W.H."/>
            <person name="Yu X."/>
            <person name="Zhu X."/>
            <person name="Wang Z.W."/>
            <person name="Zhao X."/>
            <person name="Zhong W.Y."/>
            <person name="Chen H."/>
            <person name="Yin W.L."/>
            <person name="Huang T."/>
            <person name="Niu S.C."/>
            <person name="Liu Z.J."/>
        </authorList>
    </citation>
    <scope>NUCLEOTIDE SEQUENCE [LARGE SCALE GENOMIC DNA]</scope>
    <source>
        <strain evidence="2">Lindl</strain>
    </source>
</reference>
<dbReference type="EMBL" id="JAGFBR010000007">
    <property type="protein sequence ID" value="KAH0464309.1"/>
    <property type="molecule type" value="Genomic_DNA"/>
</dbReference>
<comment type="caution">
    <text evidence="2">The sequence shown here is derived from an EMBL/GenBank/DDBJ whole genome shotgun (WGS) entry which is preliminary data.</text>
</comment>
<evidence type="ECO:0000313" key="3">
    <source>
        <dbReference type="Proteomes" id="UP000775213"/>
    </source>
</evidence>
<evidence type="ECO:0000256" key="1">
    <source>
        <dbReference type="SAM" id="MobiDB-lite"/>
    </source>
</evidence>
<sequence>MTGNFTLGEPEMAVGVEDAATEEIAKDVGERLAFGIVVEVGAEDVLDIGGIGGDDGAAGTKAGDGDGARSRGCKEVGVPI</sequence>
<dbReference type="AlphaFoldDB" id="A0AAV7GS66"/>
<accession>A0AAV7GS66</accession>
<protein>
    <submittedName>
        <fullName evidence="2">Uncharacterized protein</fullName>
    </submittedName>
</protein>
<keyword evidence="3" id="KW-1185">Reference proteome</keyword>
<dbReference type="Proteomes" id="UP000775213">
    <property type="component" value="Unassembled WGS sequence"/>
</dbReference>
<feature type="compositionally biased region" description="Basic and acidic residues" evidence="1">
    <location>
        <begin position="63"/>
        <end position="74"/>
    </location>
</feature>
<organism evidence="2 3">
    <name type="scientific">Dendrobium chrysotoxum</name>
    <name type="common">Orchid</name>
    <dbReference type="NCBI Taxonomy" id="161865"/>
    <lineage>
        <taxon>Eukaryota</taxon>
        <taxon>Viridiplantae</taxon>
        <taxon>Streptophyta</taxon>
        <taxon>Embryophyta</taxon>
        <taxon>Tracheophyta</taxon>
        <taxon>Spermatophyta</taxon>
        <taxon>Magnoliopsida</taxon>
        <taxon>Liliopsida</taxon>
        <taxon>Asparagales</taxon>
        <taxon>Orchidaceae</taxon>
        <taxon>Epidendroideae</taxon>
        <taxon>Malaxideae</taxon>
        <taxon>Dendrobiinae</taxon>
        <taxon>Dendrobium</taxon>
    </lineage>
</organism>
<proteinExistence type="predicted"/>
<evidence type="ECO:0000313" key="2">
    <source>
        <dbReference type="EMBL" id="KAH0464309.1"/>
    </source>
</evidence>